<organism evidence="1 2">
    <name type="scientific">Plakobranchus ocellatus</name>
    <dbReference type="NCBI Taxonomy" id="259542"/>
    <lineage>
        <taxon>Eukaryota</taxon>
        <taxon>Metazoa</taxon>
        <taxon>Spiralia</taxon>
        <taxon>Lophotrochozoa</taxon>
        <taxon>Mollusca</taxon>
        <taxon>Gastropoda</taxon>
        <taxon>Heterobranchia</taxon>
        <taxon>Euthyneura</taxon>
        <taxon>Panpulmonata</taxon>
        <taxon>Sacoglossa</taxon>
        <taxon>Placobranchoidea</taxon>
        <taxon>Plakobranchidae</taxon>
        <taxon>Plakobranchus</taxon>
    </lineage>
</organism>
<sequence>MSLNCIRLTIGNYTSSPINFKLTRKVVGPRRPKNKTRKGRKILTKTTAIHRSPLPCGLVVKQRLEDVVGPSGIGNVNECGSKLIKWCQINDFAITNIWYQNHPKRQWTWKSPWDRKRNKINYIHIKKRFRNASKHRNHCREPSVIQIIIE</sequence>
<comment type="caution">
    <text evidence="1">The sequence shown here is derived from an EMBL/GenBank/DDBJ whole genome shotgun (WGS) entry which is preliminary data.</text>
</comment>
<evidence type="ECO:0000313" key="1">
    <source>
        <dbReference type="EMBL" id="GFO42853.1"/>
    </source>
</evidence>
<accession>A0AAV4DF42</accession>
<protein>
    <submittedName>
        <fullName evidence="1">Craniofacial development protein 2-like</fullName>
    </submittedName>
</protein>
<name>A0AAV4DF42_9GAST</name>
<dbReference type="AlphaFoldDB" id="A0AAV4DF42"/>
<gene>
    <name evidence="1" type="ORF">PoB_006935800</name>
</gene>
<proteinExistence type="predicted"/>
<keyword evidence="2" id="KW-1185">Reference proteome</keyword>
<dbReference type="Proteomes" id="UP000735302">
    <property type="component" value="Unassembled WGS sequence"/>
</dbReference>
<evidence type="ECO:0000313" key="2">
    <source>
        <dbReference type="Proteomes" id="UP000735302"/>
    </source>
</evidence>
<dbReference type="EMBL" id="BLXT01007821">
    <property type="protein sequence ID" value="GFO42853.1"/>
    <property type="molecule type" value="Genomic_DNA"/>
</dbReference>
<reference evidence="1 2" key="1">
    <citation type="journal article" date="2021" name="Elife">
        <title>Chloroplast acquisition without the gene transfer in kleptoplastic sea slugs, Plakobranchus ocellatus.</title>
        <authorList>
            <person name="Maeda T."/>
            <person name="Takahashi S."/>
            <person name="Yoshida T."/>
            <person name="Shimamura S."/>
            <person name="Takaki Y."/>
            <person name="Nagai Y."/>
            <person name="Toyoda A."/>
            <person name="Suzuki Y."/>
            <person name="Arimoto A."/>
            <person name="Ishii H."/>
            <person name="Satoh N."/>
            <person name="Nishiyama T."/>
            <person name="Hasebe M."/>
            <person name="Maruyama T."/>
            <person name="Minagawa J."/>
            <person name="Obokata J."/>
            <person name="Shigenobu S."/>
        </authorList>
    </citation>
    <scope>NUCLEOTIDE SEQUENCE [LARGE SCALE GENOMIC DNA]</scope>
</reference>